<evidence type="ECO:0000313" key="1">
    <source>
        <dbReference type="EMBL" id="KIM77557.1"/>
    </source>
</evidence>
<evidence type="ECO:0000313" key="2">
    <source>
        <dbReference type="Proteomes" id="UP000054166"/>
    </source>
</evidence>
<accession>A0A0C3BJL5</accession>
<dbReference type="HOGENOM" id="CLU_2441661_0_0_1"/>
<reference evidence="1 2" key="1">
    <citation type="submission" date="2014-04" db="EMBL/GenBank/DDBJ databases">
        <authorList>
            <consortium name="DOE Joint Genome Institute"/>
            <person name="Kuo A."/>
            <person name="Tarkka M."/>
            <person name="Buscot F."/>
            <person name="Kohler A."/>
            <person name="Nagy L.G."/>
            <person name="Floudas D."/>
            <person name="Copeland A."/>
            <person name="Barry K.W."/>
            <person name="Cichocki N."/>
            <person name="Veneault-Fourrey C."/>
            <person name="LaButti K."/>
            <person name="Lindquist E.A."/>
            <person name="Lipzen A."/>
            <person name="Lundell T."/>
            <person name="Morin E."/>
            <person name="Murat C."/>
            <person name="Sun H."/>
            <person name="Tunlid A."/>
            <person name="Henrissat B."/>
            <person name="Grigoriev I.V."/>
            <person name="Hibbett D.S."/>
            <person name="Martin F."/>
            <person name="Nordberg H.P."/>
            <person name="Cantor M.N."/>
            <person name="Hua S.X."/>
        </authorList>
    </citation>
    <scope>NUCLEOTIDE SEQUENCE [LARGE SCALE GENOMIC DNA]</scope>
    <source>
        <strain evidence="1 2">F 1598</strain>
    </source>
</reference>
<name>A0A0C3BJL5_PILCF</name>
<keyword evidence="2" id="KW-1185">Reference proteome</keyword>
<dbReference type="InParanoid" id="A0A0C3BJL5"/>
<dbReference type="EMBL" id="KN833024">
    <property type="protein sequence ID" value="KIM77557.1"/>
    <property type="molecule type" value="Genomic_DNA"/>
</dbReference>
<organism evidence="1 2">
    <name type="scientific">Piloderma croceum (strain F 1598)</name>
    <dbReference type="NCBI Taxonomy" id="765440"/>
    <lineage>
        <taxon>Eukaryota</taxon>
        <taxon>Fungi</taxon>
        <taxon>Dikarya</taxon>
        <taxon>Basidiomycota</taxon>
        <taxon>Agaricomycotina</taxon>
        <taxon>Agaricomycetes</taxon>
        <taxon>Agaricomycetidae</taxon>
        <taxon>Atheliales</taxon>
        <taxon>Atheliaceae</taxon>
        <taxon>Piloderma</taxon>
    </lineage>
</organism>
<dbReference type="Proteomes" id="UP000054166">
    <property type="component" value="Unassembled WGS sequence"/>
</dbReference>
<dbReference type="AlphaFoldDB" id="A0A0C3BJL5"/>
<protein>
    <submittedName>
        <fullName evidence="1">Uncharacterized protein</fullName>
    </submittedName>
</protein>
<proteinExistence type="predicted"/>
<gene>
    <name evidence="1" type="ORF">PILCRDRAFT_825325</name>
</gene>
<sequence>MFEDEDTGEIPFEDDSDLPCEAIIAHVLGSDLGAGVISTPDGNLMSTVAAESLDRDETEGSAGEGKVIPLQYDSFWRHNDRDTLDCEDDN</sequence>
<reference evidence="2" key="2">
    <citation type="submission" date="2015-01" db="EMBL/GenBank/DDBJ databases">
        <title>Evolutionary Origins and Diversification of the Mycorrhizal Mutualists.</title>
        <authorList>
            <consortium name="DOE Joint Genome Institute"/>
            <consortium name="Mycorrhizal Genomics Consortium"/>
            <person name="Kohler A."/>
            <person name="Kuo A."/>
            <person name="Nagy L.G."/>
            <person name="Floudas D."/>
            <person name="Copeland A."/>
            <person name="Barry K.W."/>
            <person name="Cichocki N."/>
            <person name="Veneault-Fourrey C."/>
            <person name="LaButti K."/>
            <person name="Lindquist E.A."/>
            <person name="Lipzen A."/>
            <person name="Lundell T."/>
            <person name="Morin E."/>
            <person name="Murat C."/>
            <person name="Riley R."/>
            <person name="Ohm R."/>
            <person name="Sun H."/>
            <person name="Tunlid A."/>
            <person name="Henrissat B."/>
            <person name="Grigoriev I.V."/>
            <person name="Hibbett D.S."/>
            <person name="Martin F."/>
        </authorList>
    </citation>
    <scope>NUCLEOTIDE SEQUENCE [LARGE SCALE GENOMIC DNA]</scope>
    <source>
        <strain evidence="2">F 1598</strain>
    </source>
</reference>
<dbReference type="OrthoDB" id="2677552at2759"/>